<dbReference type="InterPro" id="IPR050383">
    <property type="entry name" value="GlyoxalaseI/FosfomycinResist"/>
</dbReference>
<dbReference type="PANTHER" id="PTHR21366:SF14">
    <property type="entry name" value="GLYOXALASE DOMAIN-CONTAINING PROTEIN 5"/>
    <property type="match status" value="1"/>
</dbReference>
<accession>B6ELB0</accession>
<dbReference type="PANTHER" id="PTHR21366">
    <property type="entry name" value="GLYOXALASE FAMILY PROTEIN"/>
    <property type="match status" value="1"/>
</dbReference>
<feature type="domain" description="VOC" evidence="1">
    <location>
        <begin position="5"/>
        <end position="125"/>
    </location>
</feature>
<dbReference type="InterPro" id="IPR004360">
    <property type="entry name" value="Glyas_Fos-R_dOase_dom"/>
</dbReference>
<dbReference type="CDD" id="cd07253">
    <property type="entry name" value="GLOD5"/>
    <property type="match status" value="1"/>
</dbReference>
<name>B6ELB0_ALISL</name>
<dbReference type="SUPFAM" id="SSF54593">
    <property type="entry name" value="Glyoxalase/Bleomycin resistance protein/Dihydroxybiphenyl dioxygenase"/>
    <property type="match status" value="1"/>
</dbReference>
<evidence type="ECO:0000313" key="2">
    <source>
        <dbReference type="EMBL" id="CAQ79213.1"/>
    </source>
</evidence>
<keyword evidence="3" id="KW-1185">Reference proteome</keyword>
<evidence type="ECO:0000313" key="3">
    <source>
        <dbReference type="Proteomes" id="UP000001730"/>
    </source>
</evidence>
<sequence>MKISHLDHLVLTVKDITATVEFYSKILGMEAVYFAKDRVALSFGHQKINLHQSGNEFEPKAQYVQSGSADLCFITDTPIIEVKAHIEQQGVTVFEGPIQRTGAIGNIISVYFRDLDGNLIEVSNYL</sequence>
<dbReference type="Proteomes" id="UP000001730">
    <property type="component" value="Chromosome 1"/>
</dbReference>
<gene>
    <name evidence="2" type="ordered locus">VSAL_I1528</name>
</gene>
<dbReference type="EMBL" id="FM178379">
    <property type="protein sequence ID" value="CAQ79213.1"/>
    <property type="molecule type" value="Genomic_DNA"/>
</dbReference>
<evidence type="ECO:0000259" key="1">
    <source>
        <dbReference type="PROSITE" id="PS51819"/>
    </source>
</evidence>
<dbReference type="eggNOG" id="COG0346">
    <property type="taxonomic scope" value="Bacteria"/>
</dbReference>
<organism evidence="2 3">
    <name type="scientific">Aliivibrio salmonicida (strain LFI1238)</name>
    <name type="common">Vibrio salmonicida (strain LFI1238)</name>
    <dbReference type="NCBI Taxonomy" id="316275"/>
    <lineage>
        <taxon>Bacteria</taxon>
        <taxon>Pseudomonadati</taxon>
        <taxon>Pseudomonadota</taxon>
        <taxon>Gammaproteobacteria</taxon>
        <taxon>Vibrionales</taxon>
        <taxon>Vibrionaceae</taxon>
        <taxon>Aliivibrio</taxon>
    </lineage>
</organism>
<protein>
    <recommendedName>
        <fullName evidence="1">VOC domain-containing protein</fullName>
    </recommendedName>
</protein>
<dbReference type="RefSeq" id="WP_012550180.1">
    <property type="nucleotide sequence ID" value="NC_011312.1"/>
</dbReference>
<proteinExistence type="predicted"/>
<dbReference type="KEGG" id="vsa:VSAL_I1528"/>
<dbReference type="InterPro" id="IPR037523">
    <property type="entry name" value="VOC_core"/>
</dbReference>
<dbReference type="PROSITE" id="PS51819">
    <property type="entry name" value="VOC"/>
    <property type="match status" value="1"/>
</dbReference>
<reference evidence="2 3" key="1">
    <citation type="journal article" date="2008" name="BMC Genomics">
        <title>The genome sequence of the fish pathogen Aliivibrio salmonicida strain LFI1238 shows extensive evidence of gene decay.</title>
        <authorList>
            <person name="Hjerde E."/>
            <person name="Lorentzen M.S."/>
            <person name="Holden M.T."/>
            <person name="Seeger K."/>
            <person name="Paulsen S."/>
            <person name="Bason N."/>
            <person name="Churcher C."/>
            <person name="Harris D."/>
            <person name="Norbertczak H."/>
            <person name="Quail M.A."/>
            <person name="Sanders S."/>
            <person name="Thurston S."/>
            <person name="Parkhill J."/>
            <person name="Willassen N.P."/>
            <person name="Thomson N.R."/>
        </authorList>
    </citation>
    <scope>NUCLEOTIDE SEQUENCE [LARGE SCALE GENOMIC DNA]</scope>
    <source>
        <strain evidence="2 3">LFI1238</strain>
    </source>
</reference>
<dbReference type="Gene3D" id="3.10.180.10">
    <property type="entry name" value="2,3-Dihydroxybiphenyl 1,2-Dioxygenase, domain 1"/>
    <property type="match status" value="1"/>
</dbReference>
<dbReference type="InterPro" id="IPR029068">
    <property type="entry name" value="Glyas_Bleomycin-R_OHBP_Dase"/>
</dbReference>
<dbReference type="Pfam" id="PF00903">
    <property type="entry name" value="Glyoxalase"/>
    <property type="match status" value="1"/>
</dbReference>
<dbReference type="AlphaFoldDB" id="B6ELB0"/>
<dbReference type="HOGENOM" id="CLU_046006_4_3_6"/>